<keyword evidence="1" id="KW-0227">DNA damage</keyword>
<proteinExistence type="predicted"/>
<accession>A0A2U1UZA8</accession>
<dbReference type="OrthoDB" id="9788640at2"/>
<dbReference type="RefSeq" id="WP_109518737.1">
    <property type="nucleotide sequence ID" value="NZ_PDOA01000020.1"/>
</dbReference>
<dbReference type="InterPro" id="IPR050356">
    <property type="entry name" value="SulA_CellDiv_inhibitor"/>
</dbReference>
<evidence type="ECO:0000313" key="2">
    <source>
        <dbReference type="EMBL" id="PWC26992.1"/>
    </source>
</evidence>
<dbReference type="EMBL" id="PDOA01000020">
    <property type="protein sequence ID" value="PWC26992.1"/>
    <property type="molecule type" value="Genomic_DNA"/>
</dbReference>
<gene>
    <name evidence="2" type="ORF">CR165_20070</name>
</gene>
<protein>
    <recommendedName>
        <fullName evidence="4">Nucleotidyltransferase</fullName>
    </recommendedName>
</protein>
<organism evidence="2 3">
    <name type="scientific">Teichococcus aestuarii</name>
    <dbReference type="NCBI Taxonomy" id="568898"/>
    <lineage>
        <taxon>Bacteria</taxon>
        <taxon>Pseudomonadati</taxon>
        <taxon>Pseudomonadota</taxon>
        <taxon>Alphaproteobacteria</taxon>
        <taxon>Acetobacterales</taxon>
        <taxon>Roseomonadaceae</taxon>
        <taxon>Roseomonas</taxon>
    </lineage>
</organism>
<sequence>MSRRYLALALPDLTLDRLRRQHPALVGQPFAAWASRGPRRWLTAVAATGLQPGQAVADAQAIHPALLLFEASPAADAALLTRLALWAMRFTPLAAVDGTDGLMLDVTGVAGLFGGEAALLAAVVQSFAAGGYRVRGAIAGAPGTAAALARTAGAPCLLPGEAGPEILAALPLAALRLPPATLQGLARLGLHSLGDALRQPRAPLARRFGRPLLDALDDATGARPRPIRPLRPLPDFMALRDLLEPITTRPAIDRVLAVLLDELCAALAAAGQGARRWVLRAFRVDRAVQELAIGTGTASHSPAHLARLFALKLDRLMPELGFERMVLEATGTEPLAHRQAPLHTGPEEAGADLTALAELLDRAAPRVALSRPLPLDSHWPEYAAAPAAPQAVPVVPTGWGGPIRPVRLLAEPLPVTVTMEEPEGVPVQLLQGTRQHRVLAALGPERLEPEWWGEDQHRPARDYYRLQTAEGPRLWVCRLREGAAAPRWFLHGELA</sequence>
<dbReference type="GO" id="GO:0006281">
    <property type="term" value="P:DNA repair"/>
    <property type="evidence" value="ECO:0007669"/>
    <property type="project" value="TreeGrafter"/>
</dbReference>
<evidence type="ECO:0000313" key="3">
    <source>
        <dbReference type="Proteomes" id="UP000245048"/>
    </source>
</evidence>
<dbReference type="InterPro" id="IPR043502">
    <property type="entry name" value="DNA/RNA_pol_sf"/>
</dbReference>
<comment type="caution">
    <text evidence="2">The sequence shown here is derived from an EMBL/GenBank/DDBJ whole genome shotgun (WGS) entry which is preliminary data.</text>
</comment>
<keyword evidence="3" id="KW-1185">Reference proteome</keyword>
<dbReference type="SUPFAM" id="SSF56672">
    <property type="entry name" value="DNA/RNA polymerases"/>
    <property type="match status" value="1"/>
</dbReference>
<evidence type="ECO:0000256" key="1">
    <source>
        <dbReference type="ARBA" id="ARBA00022763"/>
    </source>
</evidence>
<reference evidence="3" key="1">
    <citation type="submission" date="2017-10" db="EMBL/GenBank/DDBJ databases">
        <authorList>
            <person name="Toshchakov S.V."/>
            <person name="Goeva M.A."/>
        </authorList>
    </citation>
    <scope>NUCLEOTIDE SEQUENCE [LARGE SCALE GENOMIC DNA]</scope>
    <source>
        <strain evidence="3">JR1/69-1-13</strain>
    </source>
</reference>
<dbReference type="PANTHER" id="PTHR35369">
    <property type="entry name" value="BLR3025 PROTEIN-RELATED"/>
    <property type="match status" value="1"/>
</dbReference>
<name>A0A2U1UZA8_9PROT</name>
<dbReference type="AlphaFoldDB" id="A0A2U1UZA8"/>
<dbReference type="Proteomes" id="UP000245048">
    <property type="component" value="Unassembled WGS sequence"/>
</dbReference>
<dbReference type="PANTHER" id="PTHR35369:SF2">
    <property type="entry name" value="BLR3025 PROTEIN"/>
    <property type="match status" value="1"/>
</dbReference>
<evidence type="ECO:0008006" key="4">
    <source>
        <dbReference type="Google" id="ProtNLM"/>
    </source>
</evidence>
<dbReference type="CDD" id="cd03468">
    <property type="entry name" value="PolY_like"/>
    <property type="match status" value="1"/>
</dbReference>